<proteinExistence type="predicted"/>
<dbReference type="PaxDb" id="121845-A0A3Q0IVV1"/>
<gene>
    <name evidence="2" type="primary">LOC113467997</name>
</gene>
<organism evidence="1 2">
    <name type="scientific">Diaphorina citri</name>
    <name type="common">Asian citrus psyllid</name>
    <dbReference type="NCBI Taxonomy" id="121845"/>
    <lineage>
        <taxon>Eukaryota</taxon>
        <taxon>Metazoa</taxon>
        <taxon>Ecdysozoa</taxon>
        <taxon>Arthropoda</taxon>
        <taxon>Hexapoda</taxon>
        <taxon>Insecta</taxon>
        <taxon>Pterygota</taxon>
        <taxon>Neoptera</taxon>
        <taxon>Paraneoptera</taxon>
        <taxon>Hemiptera</taxon>
        <taxon>Sternorrhyncha</taxon>
        <taxon>Psylloidea</taxon>
        <taxon>Psyllidae</taxon>
        <taxon>Diaphorininae</taxon>
        <taxon>Diaphorina</taxon>
    </lineage>
</organism>
<dbReference type="STRING" id="121845.A0A3Q0IVV1"/>
<evidence type="ECO:0000313" key="1">
    <source>
        <dbReference type="Proteomes" id="UP000079169"/>
    </source>
</evidence>
<evidence type="ECO:0000313" key="2">
    <source>
        <dbReference type="RefSeq" id="XP_026680387.1"/>
    </source>
</evidence>
<dbReference type="Proteomes" id="UP000079169">
    <property type="component" value="Unplaced"/>
</dbReference>
<dbReference type="KEGG" id="dci:113467997"/>
<protein>
    <submittedName>
        <fullName evidence="2">Inositol monophosphatase 3</fullName>
    </submittedName>
</protein>
<keyword evidence="1" id="KW-1185">Reference proteome</keyword>
<reference evidence="2" key="1">
    <citation type="submission" date="2025-08" db="UniProtKB">
        <authorList>
            <consortium name="RefSeq"/>
        </authorList>
    </citation>
    <scope>IDENTIFICATION</scope>
</reference>
<sequence>MVCVAVRGVPVIGVIHKPFSEQPHQTYWSWNQRGMSSSLLLLKHTRSESSDSPSIIVSRFKMIQ</sequence>
<dbReference type="Gene3D" id="3.30.540.10">
    <property type="entry name" value="Fructose-1,6-Bisphosphatase, subunit A, domain 1"/>
    <property type="match status" value="1"/>
</dbReference>
<accession>A0A3Q0IVV1</accession>
<dbReference type="GeneID" id="113467997"/>
<dbReference type="AlphaFoldDB" id="A0A3Q0IVV1"/>
<name>A0A3Q0IVV1_DIACI</name>
<dbReference type="RefSeq" id="XP_026680387.1">
    <property type="nucleotide sequence ID" value="XM_026824586.1"/>
</dbReference>